<reference evidence="1" key="1">
    <citation type="submission" date="2022-12" db="EMBL/GenBank/DDBJ databases">
        <authorList>
            <person name="Alioto T."/>
            <person name="Alioto T."/>
            <person name="Gomez Garrido J."/>
        </authorList>
    </citation>
    <scope>NUCLEOTIDE SEQUENCE</scope>
</reference>
<keyword evidence="2" id="KW-1185">Reference proteome</keyword>
<dbReference type="EMBL" id="OX395132">
    <property type="protein sequence ID" value="CAI5780167.1"/>
    <property type="molecule type" value="Genomic_DNA"/>
</dbReference>
<evidence type="ECO:0000313" key="2">
    <source>
        <dbReference type="Proteomes" id="UP001178461"/>
    </source>
</evidence>
<dbReference type="Proteomes" id="UP001178461">
    <property type="component" value="Chromosome 7"/>
</dbReference>
<accession>A0AA35KL04</accession>
<dbReference type="AlphaFoldDB" id="A0AA35KL04"/>
<gene>
    <name evidence="1" type="ORF">PODLI_1B016560</name>
</gene>
<name>A0AA35KL04_9SAUR</name>
<protein>
    <submittedName>
        <fullName evidence="1">Uncharacterized protein</fullName>
    </submittedName>
</protein>
<organism evidence="1 2">
    <name type="scientific">Podarcis lilfordi</name>
    <name type="common">Lilford's wall lizard</name>
    <dbReference type="NCBI Taxonomy" id="74358"/>
    <lineage>
        <taxon>Eukaryota</taxon>
        <taxon>Metazoa</taxon>
        <taxon>Chordata</taxon>
        <taxon>Craniata</taxon>
        <taxon>Vertebrata</taxon>
        <taxon>Euteleostomi</taxon>
        <taxon>Lepidosauria</taxon>
        <taxon>Squamata</taxon>
        <taxon>Bifurcata</taxon>
        <taxon>Unidentata</taxon>
        <taxon>Episquamata</taxon>
        <taxon>Laterata</taxon>
        <taxon>Lacertibaenia</taxon>
        <taxon>Lacertidae</taxon>
        <taxon>Podarcis</taxon>
    </lineage>
</organism>
<sequence length="54" mass="5982">MSICKQALSRRISITGTATDATPLPTSGLEILLICWGNRHEMLQAYYVRETISA</sequence>
<evidence type="ECO:0000313" key="1">
    <source>
        <dbReference type="EMBL" id="CAI5780167.1"/>
    </source>
</evidence>
<proteinExistence type="predicted"/>